<protein>
    <submittedName>
        <fullName evidence="8">Integrase</fullName>
    </submittedName>
</protein>
<sequence>MARAINRLTSRGVAALREPGLHADGQGLYVRIDQTCARRWVLIFHLRGKRREMGLGSLEDVSLAEARAAAEAARSLIRDGLDPIEKRKADAIPPVSRLFSAVAADLMDTLEPSWRSPKQRGQWEASLQQHAPAIWKADVAAVDTEMVLEALKPIWSTKAETATRVRSRIERVLDAAKVRGLRAGENPARWKGHLSALLPKAERNKDHFEAMPYADVPELMKLLATRTSISSMALRFLILTAKRSGEVRGATWDEIRGDVWIIPAERMKGGREHREPLSAPALEVLELIPAEARRGIIFAGWNGQLSDMSLSKVLRTNGFDGPTVHGFRSSFRDWAGDCTTYARETIEEALSHQIGDKAERAYRRSTALEKRRALMASWADFCTGRRGQVIPISRVSEGA</sequence>
<dbReference type="AlphaFoldDB" id="A0A1I6PP71"/>
<evidence type="ECO:0000259" key="7">
    <source>
        <dbReference type="Pfam" id="PF22022"/>
    </source>
</evidence>
<dbReference type="Gene3D" id="3.30.160.390">
    <property type="entry name" value="Integrase, DNA-binding domain"/>
    <property type="match status" value="1"/>
</dbReference>
<gene>
    <name evidence="8" type="ORF">SAMN05192570_1147</name>
</gene>
<dbReference type="Proteomes" id="UP000198788">
    <property type="component" value="Unassembled WGS sequence"/>
</dbReference>
<evidence type="ECO:0000313" key="9">
    <source>
        <dbReference type="Proteomes" id="UP000198788"/>
    </source>
</evidence>
<dbReference type="GO" id="GO:0015074">
    <property type="term" value="P:DNA integration"/>
    <property type="evidence" value="ECO:0007669"/>
    <property type="project" value="UniProtKB-KW"/>
</dbReference>
<feature type="domain" description="Tyr recombinase" evidence="5">
    <location>
        <begin position="214"/>
        <end position="331"/>
    </location>
</feature>
<dbReference type="InterPro" id="IPR053876">
    <property type="entry name" value="Phage_int_M"/>
</dbReference>
<evidence type="ECO:0000256" key="4">
    <source>
        <dbReference type="ARBA" id="ARBA00023172"/>
    </source>
</evidence>
<dbReference type="InterPro" id="IPR011010">
    <property type="entry name" value="DNA_brk_join_enz"/>
</dbReference>
<name>A0A1I6PP71_9CAUL</name>
<dbReference type="EMBL" id="FOZV01000002">
    <property type="protein sequence ID" value="SFS41991.1"/>
    <property type="molecule type" value="Genomic_DNA"/>
</dbReference>
<dbReference type="Gene3D" id="1.10.150.130">
    <property type="match status" value="1"/>
</dbReference>
<keyword evidence="2" id="KW-0229">DNA integration</keyword>
<dbReference type="Pfam" id="PF22022">
    <property type="entry name" value="Phage_int_M"/>
    <property type="match status" value="1"/>
</dbReference>
<organism evidence="8 9">
    <name type="scientific">Brevundimonas viscosa</name>
    <dbReference type="NCBI Taxonomy" id="871741"/>
    <lineage>
        <taxon>Bacteria</taxon>
        <taxon>Pseudomonadati</taxon>
        <taxon>Pseudomonadota</taxon>
        <taxon>Alphaproteobacteria</taxon>
        <taxon>Caulobacterales</taxon>
        <taxon>Caulobacteraceae</taxon>
        <taxon>Brevundimonas</taxon>
    </lineage>
</organism>
<feature type="domain" description="Phage integrase central" evidence="7">
    <location>
        <begin position="99"/>
        <end position="193"/>
    </location>
</feature>
<dbReference type="GO" id="GO:0006310">
    <property type="term" value="P:DNA recombination"/>
    <property type="evidence" value="ECO:0007669"/>
    <property type="project" value="UniProtKB-KW"/>
</dbReference>
<keyword evidence="3" id="KW-0238">DNA-binding</keyword>
<evidence type="ECO:0000313" key="8">
    <source>
        <dbReference type="EMBL" id="SFS41991.1"/>
    </source>
</evidence>
<dbReference type="Pfam" id="PF13356">
    <property type="entry name" value="Arm-DNA-bind_3"/>
    <property type="match status" value="1"/>
</dbReference>
<dbReference type="InterPro" id="IPR002104">
    <property type="entry name" value="Integrase_catalytic"/>
</dbReference>
<evidence type="ECO:0000256" key="3">
    <source>
        <dbReference type="ARBA" id="ARBA00023125"/>
    </source>
</evidence>
<dbReference type="Pfam" id="PF00589">
    <property type="entry name" value="Phage_integrase"/>
    <property type="match status" value="1"/>
</dbReference>
<dbReference type="CDD" id="cd00801">
    <property type="entry name" value="INT_P4_C"/>
    <property type="match status" value="1"/>
</dbReference>
<evidence type="ECO:0000259" key="5">
    <source>
        <dbReference type="Pfam" id="PF00589"/>
    </source>
</evidence>
<dbReference type="InterPro" id="IPR013762">
    <property type="entry name" value="Integrase-like_cat_sf"/>
</dbReference>
<evidence type="ECO:0000259" key="6">
    <source>
        <dbReference type="Pfam" id="PF13356"/>
    </source>
</evidence>
<comment type="similarity">
    <text evidence="1">Belongs to the 'phage' integrase family.</text>
</comment>
<dbReference type="InterPro" id="IPR010998">
    <property type="entry name" value="Integrase_recombinase_N"/>
</dbReference>
<dbReference type="GO" id="GO:0003677">
    <property type="term" value="F:DNA binding"/>
    <property type="evidence" value="ECO:0007669"/>
    <property type="project" value="UniProtKB-KW"/>
</dbReference>
<dbReference type="PANTHER" id="PTHR30629:SF2">
    <property type="entry name" value="PROPHAGE INTEGRASE INTS-RELATED"/>
    <property type="match status" value="1"/>
</dbReference>
<dbReference type="PANTHER" id="PTHR30629">
    <property type="entry name" value="PROPHAGE INTEGRASE"/>
    <property type="match status" value="1"/>
</dbReference>
<reference evidence="9" key="1">
    <citation type="submission" date="2016-10" db="EMBL/GenBank/DDBJ databases">
        <authorList>
            <person name="Varghese N."/>
            <person name="Submissions S."/>
        </authorList>
    </citation>
    <scope>NUCLEOTIDE SEQUENCE [LARGE SCALE GENOMIC DNA]</scope>
    <source>
        <strain evidence="9">CGMCC 1.10683</strain>
    </source>
</reference>
<dbReference type="InterPro" id="IPR050808">
    <property type="entry name" value="Phage_Integrase"/>
</dbReference>
<dbReference type="OrthoDB" id="7388552at2"/>
<keyword evidence="9" id="KW-1185">Reference proteome</keyword>
<evidence type="ECO:0000256" key="1">
    <source>
        <dbReference type="ARBA" id="ARBA00008857"/>
    </source>
</evidence>
<dbReference type="Gene3D" id="1.10.443.10">
    <property type="entry name" value="Intergrase catalytic core"/>
    <property type="match status" value="1"/>
</dbReference>
<dbReference type="InterPro" id="IPR025166">
    <property type="entry name" value="Integrase_DNA_bind_dom"/>
</dbReference>
<keyword evidence="4" id="KW-0233">DNA recombination</keyword>
<dbReference type="RefSeq" id="WP_092307704.1">
    <property type="nucleotide sequence ID" value="NZ_FOZV01000002.1"/>
</dbReference>
<accession>A0A1I6PP71</accession>
<feature type="domain" description="Integrase DNA-binding" evidence="6">
    <location>
        <begin position="8"/>
        <end position="89"/>
    </location>
</feature>
<dbReference type="SUPFAM" id="SSF56349">
    <property type="entry name" value="DNA breaking-rejoining enzymes"/>
    <property type="match status" value="1"/>
</dbReference>
<evidence type="ECO:0000256" key="2">
    <source>
        <dbReference type="ARBA" id="ARBA00022908"/>
    </source>
</evidence>
<dbReference type="InterPro" id="IPR038488">
    <property type="entry name" value="Integrase_DNA-bd_sf"/>
</dbReference>
<proteinExistence type="inferred from homology"/>